<gene>
    <name evidence="5" type="primary">truB</name>
    <name evidence="8" type="ORF">X927_10000</name>
</gene>
<dbReference type="GO" id="GO:0160148">
    <property type="term" value="F:tRNA pseudouridine(55) synthase activity"/>
    <property type="evidence" value="ECO:0007669"/>
    <property type="project" value="UniProtKB-EC"/>
</dbReference>
<keyword evidence="3 5" id="KW-0819">tRNA processing</keyword>
<dbReference type="SUPFAM" id="SSF55120">
    <property type="entry name" value="Pseudouridine synthase"/>
    <property type="match status" value="1"/>
</dbReference>
<dbReference type="Gene3D" id="3.30.2350.10">
    <property type="entry name" value="Pseudouridine synthase"/>
    <property type="match status" value="1"/>
</dbReference>
<keyword evidence="4 5" id="KW-0413">Isomerase</keyword>
<feature type="domain" description="tRNA pseudouridylate synthase B C-terminal" evidence="7">
    <location>
        <begin position="173"/>
        <end position="214"/>
    </location>
</feature>
<dbReference type="InterPro" id="IPR032819">
    <property type="entry name" value="TruB_C"/>
</dbReference>
<feature type="domain" description="Pseudouridine synthase II N-terminal" evidence="6">
    <location>
        <begin position="24"/>
        <end position="172"/>
    </location>
</feature>
<dbReference type="PROSITE" id="PS50890">
    <property type="entry name" value="PUA"/>
    <property type="match status" value="1"/>
</dbReference>
<keyword evidence="9" id="KW-1185">Reference proteome</keyword>
<name>A0A2K1P514_9BACT</name>
<evidence type="ECO:0000256" key="3">
    <source>
        <dbReference type="ARBA" id="ARBA00022694"/>
    </source>
</evidence>
<proteinExistence type="inferred from homology"/>
<dbReference type="GO" id="GO:0003723">
    <property type="term" value="F:RNA binding"/>
    <property type="evidence" value="ECO:0007669"/>
    <property type="project" value="InterPro"/>
</dbReference>
<dbReference type="PANTHER" id="PTHR13767:SF2">
    <property type="entry name" value="PSEUDOURIDYLATE SYNTHASE TRUB1"/>
    <property type="match status" value="1"/>
</dbReference>
<evidence type="ECO:0000256" key="5">
    <source>
        <dbReference type="HAMAP-Rule" id="MF_01080"/>
    </source>
</evidence>
<protein>
    <recommendedName>
        <fullName evidence="5">tRNA pseudouridine synthase B</fullName>
        <ecNumber evidence="5">5.4.99.25</ecNumber>
    </recommendedName>
    <alternativeName>
        <fullName evidence="5">tRNA pseudouridine(55) synthase</fullName>
        <shortName evidence="5">Psi55 synthase</shortName>
    </alternativeName>
    <alternativeName>
        <fullName evidence="5">tRNA pseudouridylate synthase</fullName>
    </alternativeName>
    <alternativeName>
        <fullName evidence="5">tRNA-uridine isomerase</fullName>
    </alternativeName>
</protein>
<evidence type="ECO:0000259" key="6">
    <source>
        <dbReference type="Pfam" id="PF01509"/>
    </source>
</evidence>
<comment type="similarity">
    <text evidence="2 5">Belongs to the pseudouridine synthase TruB family. Type 1 subfamily.</text>
</comment>
<feature type="active site" description="Nucleophile" evidence="5">
    <location>
        <position position="39"/>
    </location>
</feature>
<accession>A0A2K1P514</accession>
<dbReference type="SUPFAM" id="SSF88697">
    <property type="entry name" value="PUA domain-like"/>
    <property type="match status" value="1"/>
</dbReference>
<dbReference type="InterPro" id="IPR036974">
    <property type="entry name" value="PUA_sf"/>
</dbReference>
<organism evidence="8 9">
    <name type="scientific">Petrotoga mexicana DSM 14811</name>
    <dbReference type="NCBI Taxonomy" id="1122954"/>
    <lineage>
        <taxon>Bacteria</taxon>
        <taxon>Thermotogati</taxon>
        <taxon>Thermotogota</taxon>
        <taxon>Thermotogae</taxon>
        <taxon>Petrotogales</taxon>
        <taxon>Petrotogaceae</taxon>
        <taxon>Petrotoga</taxon>
    </lineage>
</organism>
<comment type="catalytic activity">
    <reaction evidence="1 5">
        <text>uridine(55) in tRNA = pseudouridine(55) in tRNA</text>
        <dbReference type="Rhea" id="RHEA:42532"/>
        <dbReference type="Rhea" id="RHEA-COMP:10101"/>
        <dbReference type="Rhea" id="RHEA-COMP:10102"/>
        <dbReference type="ChEBI" id="CHEBI:65314"/>
        <dbReference type="ChEBI" id="CHEBI:65315"/>
        <dbReference type="EC" id="5.4.99.25"/>
    </reaction>
</comment>
<dbReference type="GO" id="GO:1990481">
    <property type="term" value="P:mRNA pseudouridine synthesis"/>
    <property type="evidence" value="ECO:0007669"/>
    <property type="project" value="TreeGrafter"/>
</dbReference>
<dbReference type="Gene3D" id="2.30.130.10">
    <property type="entry name" value="PUA domain"/>
    <property type="match status" value="1"/>
</dbReference>
<dbReference type="Pfam" id="PF16198">
    <property type="entry name" value="TruB_C_2"/>
    <property type="match status" value="1"/>
</dbReference>
<dbReference type="HAMAP" id="MF_01080">
    <property type="entry name" value="TruB_bact"/>
    <property type="match status" value="1"/>
</dbReference>
<evidence type="ECO:0000259" key="7">
    <source>
        <dbReference type="Pfam" id="PF16198"/>
    </source>
</evidence>
<evidence type="ECO:0000256" key="4">
    <source>
        <dbReference type="ARBA" id="ARBA00023235"/>
    </source>
</evidence>
<comment type="caution">
    <text evidence="8">The sequence shown here is derived from an EMBL/GenBank/DDBJ whole genome shotgun (WGS) entry which is preliminary data.</text>
</comment>
<dbReference type="InterPro" id="IPR002501">
    <property type="entry name" value="PsdUridine_synth_N"/>
</dbReference>
<dbReference type="AlphaFoldDB" id="A0A2K1P514"/>
<evidence type="ECO:0000313" key="8">
    <source>
        <dbReference type="EMBL" id="PNR97797.1"/>
    </source>
</evidence>
<dbReference type="GO" id="GO:0031119">
    <property type="term" value="P:tRNA pseudouridine synthesis"/>
    <property type="evidence" value="ECO:0007669"/>
    <property type="project" value="UniProtKB-UniRule"/>
</dbReference>
<evidence type="ECO:0000256" key="2">
    <source>
        <dbReference type="ARBA" id="ARBA00005642"/>
    </source>
</evidence>
<dbReference type="RefSeq" id="WP_103077865.1">
    <property type="nucleotide sequence ID" value="NZ_AZRN01000036.1"/>
</dbReference>
<dbReference type="EMBL" id="AZRN01000036">
    <property type="protein sequence ID" value="PNR97797.1"/>
    <property type="molecule type" value="Genomic_DNA"/>
</dbReference>
<reference evidence="8 9" key="1">
    <citation type="submission" date="2013-12" db="EMBL/GenBank/DDBJ databases">
        <title>Comparative genomics of Petrotoga isolates.</title>
        <authorList>
            <person name="Nesbo C.L."/>
            <person name="Charchuk R."/>
            <person name="Chow K."/>
        </authorList>
    </citation>
    <scope>NUCLEOTIDE SEQUENCE [LARGE SCALE GENOMIC DNA]</scope>
    <source>
        <strain evidence="8 9">DSM 14811</strain>
    </source>
</reference>
<dbReference type="Proteomes" id="UP000236604">
    <property type="component" value="Unassembled WGS sequence"/>
</dbReference>
<dbReference type="CDD" id="cd02573">
    <property type="entry name" value="PseudoU_synth_EcTruB"/>
    <property type="match status" value="1"/>
</dbReference>
<evidence type="ECO:0000256" key="1">
    <source>
        <dbReference type="ARBA" id="ARBA00000385"/>
    </source>
</evidence>
<dbReference type="PANTHER" id="PTHR13767">
    <property type="entry name" value="TRNA-PSEUDOURIDINE SYNTHASE"/>
    <property type="match status" value="1"/>
</dbReference>
<dbReference type="NCBIfam" id="TIGR00431">
    <property type="entry name" value="TruB"/>
    <property type="match status" value="1"/>
</dbReference>
<dbReference type="InterPro" id="IPR015947">
    <property type="entry name" value="PUA-like_sf"/>
</dbReference>
<dbReference type="EC" id="5.4.99.25" evidence="5"/>
<dbReference type="InterPro" id="IPR014780">
    <property type="entry name" value="tRNA_psdUridine_synth_TruB"/>
</dbReference>
<sequence>MKSGFLVINKPKGITSHDVVSIIRKKLGIRKVGHAGTLDPFATGVLVVGINKATRLLEFFQTEKKTYYVKAELGIVTDTFDIEGKVQEKNEVTQQHISNLKDICFSFVGEYLQVPPAYSAKKYKGKKLYEYAREGKIINLPPKKVKIYQISNFSQEGQEFSFNVEVSSGTYIRSLIMDIGYALGCGAVTKELCRIKSGKFELKDSILLEEVSLEKMLKMDEALDLPYVKINNGQQVIKGHQIYKDNILEFSNFNKNDYVKIYDEKWYFLGIGKAEKKSTFLKTLFKEEERNDRIVKINKILYEVT</sequence>
<dbReference type="InterPro" id="IPR020103">
    <property type="entry name" value="PsdUridine_synth_cat_dom_sf"/>
</dbReference>
<dbReference type="Pfam" id="PF01509">
    <property type="entry name" value="TruB_N"/>
    <property type="match status" value="1"/>
</dbReference>
<evidence type="ECO:0000313" key="9">
    <source>
        <dbReference type="Proteomes" id="UP000236604"/>
    </source>
</evidence>
<comment type="function">
    <text evidence="5">Responsible for synthesis of pseudouridine from uracil-55 in the psi GC loop of transfer RNAs.</text>
</comment>